<dbReference type="EC" id="2.3.-.-" evidence="2"/>
<evidence type="ECO:0000313" key="2">
    <source>
        <dbReference type="EMBL" id="MFD1543879.1"/>
    </source>
</evidence>
<sequence>MSDSQLSDGVVTLSPLCLDDLDAHLAGEDDQLVWWLNGGPSTRAGTEAYIRKCMQQWSDDGPLRAFGIHVDTQAALVGTIDLRFGLEDLADGQVNIAYGLYPKWRGRGLATRAVHLVCQYAATQGVTQGVIRVEPENAASVAVAQRAGFRYVTQIQAPDGTQLSCYVRDLAARSFNTRI</sequence>
<keyword evidence="2" id="KW-0808">Transferase</keyword>
<evidence type="ECO:0000313" key="3">
    <source>
        <dbReference type="Proteomes" id="UP001597097"/>
    </source>
</evidence>
<reference evidence="3" key="1">
    <citation type="journal article" date="2019" name="Int. J. Syst. Evol. Microbiol.">
        <title>The Global Catalogue of Microorganisms (GCM) 10K type strain sequencing project: providing services to taxonomists for standard genome sequencing and annotation.</title>
        <authorList>
            <consortium name="The Broad Institute Genomics Platform"/>
            <consortium name="The Broad Institute Genome Sequencing Center for Infectious Disease"/>
            <person name="Wu L."/>
            <person name="Ma J."/>
        </authorList>
    </citation>
    <scope>NUCLEOTIDE SEQUENCE [LARGE SCALE GENOMIC DNA]</scope>
    <source>
        <strain evidence="3">CGMCC 1.15399</strain>
    </source>
</reference>
<keyword evidence="2" id="KW-0012">Acyltransferase</keyword>
<dbReference type="GO" id="GO:0016746">
    <property type="term" value="F:acyltransferase activity"/>
    <property type="evidence" value="ECO:0007669"/>
    <property type="project" value="UniProtKB-KW"/>
</dbReference>
<dbReference type="InterPro" id="IPR000182">
    <property type="entry name" value="GNAT_dom"/>
</dbReference>
<keyword evidence="3" id="KW-1185">Reference proteome</keyword>
<dbReference type="Pfam" id="PF13302">
    <property type="entry name" value="Acetyltransf_3"/>
    <property type="match status" value="1"/>
</dbReference>
<dbReference type="PANTHER" id="PTHR43441">
    <property type="entry name" value="RIBOSOMAL-PROTEIN-SERINE ACETYLTRANSFERASE"/>
    <property type="match status" value="1"/>
</dbReference>
<organism evidence="2 3">
    <name type="scientific">Nonomuraea guangzhouensis</name>
    <dbReference type="NCBI Taxonomy" id="1291555"/>
    <lineage>
        <taxon>Bacteria</taxon>
        <taxon>Bacillati</taxon>
        <taxon>Actinomycetota</taxon>
        <taxon>Actinomycetes</taxon>
        <taxon>Streptosporangiales</taxon>
        <taxon>Streptosporangiaceae</taxon>
        <taxon>Nonomuraea</taxon>
    </lineage>
</organism>
<name>A0ABW4GNB4_9ACTN</name>
<dbReference type="EMBL" id="JBHUCM010000042">
    <property type="protein sequence ID" value="MFD1543879.1"/>
    <property type="molecule type" value="Genomic_DNA"/>
</dbReference>
<dbReference type="PROSITE" id="PS51186">
    <property type="entry name" value="GNAT"/>
    <property type="match status" value="1"/>
</dbReference>
<feature type="domain" description="N-acetyltransferase" evidence="1">
    <location>
        <begin position="11"/>
        <end position="172"/>
    </location>
</feature>
<proteinExistence type="predicted"/>
<dbReference type="RefSeq" id="WP_219534982.1">
    <property type="nucleotide sequence ID" value="NZ_JAHKRM010000024.1"/>
</dbReference>
<protein>
    <submittedName>
        <fullName evidence="2">GNAT family N-acetyltransferase</fullName>
        <ecNumber evidence="2">2.3.-.-</ecNumber>
    </submittedName>
</protein>
<dbReference type="Proteomes" id="UP001597097">
    <property type="component" value="Unassembled WGS sequence"/>
</dbReference>
<dbReference type="InterPro" id="IPR051908">
    <property type="entry name" value="Ribosomal_N-acetyltransferase"/>
</dbReference>
<evidence type="ECO:0000259" key="1">
    <source>
        <dbReference type="PROSITE" id="PS51186"/>
    </source>
</evidence>
<accession>A0ABW4GNB4</accession>
<comment type="caution">
    <text evidence="2">The sequence shown here is derived from an EMBL/GenBank/DDBJ whole genome shotgun (WGS) entry which is preliminary data.</text>
</comment>
<gene>
    <name evidence="2" type="ORF">ACFSJ0_43025</name>
</gene>
<dbReference type="PANTHER" id="PTHR43441:SF2">
    <property type="entry name" value="FAMILY ACETYLTRANSFERASE, PUTATIVE (AFU_ORTHOLOGUE AFUA_7G00850)-RELATED"/>
    <property type="match status" value="1"/>
</dbReference>